<dbReference type="InterPro" id="IPR000700">
    <property type="entry name" value="PAS-assoc_C"/>
</dbReference>
<dbReference type="InterPro" id="IPR036097">
    <property type="entry name" value="HisK_dim/P_sf"/>
</dbReference>
<keyword evidence="2" id="KW-0808">Transferase</keyword>
<feature type="domain" description="PAS" evidence="8">
    <location>
        <begin position="405"/>
        <end position="447"/>
    </location>
</feature>
<evidence type="ECO:0000256" key="3">
    <source>
        <dbReference type="ARBA" id="ARBA00022741"/>
    </source>
</evidence>
<dbReference type="Gene3D" id="1.10.287.130">
    <property type="match status" value="1"/>
</dbReference>
<dbReference type="SMART" id="SM00091">
    <property type="entry name" value="PAS"/>
    <property type="match status" value="5"/>
</dbReference>
<dbReference type="InterPro" id="IPR003661">
    <property type="entry name" value="HisK_dim/P_dom"/>
</dbReference>
<protein>
    <recommendedName>
        <fullName evidence="11">Histidine kinase</fullName>
    </recommendedName>
</protein>
<dbReference type="PROSITE" id="PS50113">
    <property type="entry name" value="PAC"/>
    <property type="match status" value="3"/>
</dbReference>
<dbReference type="CDD" id="cd00082">
    <property type="entry name" value="HisKA"/>
    <property type="match status" value="1"/>
</dbReference>
<dbReference type="NCBIfam" id="TIGR00229">
    <property type="entry name" value="sensory_box"/>
    <property type="match status" value="5"/>
</dbReference>
<dbReference type="InterPro" id="IPR013767">
    <property type="entry name" value="PAS_fold"/>
</dbReference>
<dbReference type="Pfam" id="PF13426">
    <property type="entry name" value="PAS_9"/>
    <property type="match status" value="2"/>
</dbReference>
<dbReference type="Pfam" id="PF13188">
    <property type="entry name" value="PAS_8"/>
    <property type="match status" value="1"/>
</dbReference>
<keyword evidence="5" id="KW-0067">ATP-binding</keyword>
<dbReference type="Gene3D" id="3.30.450.20">
    <property type="entry name" value="PAS domain"/>
    <property type="match status" value="5"/>
</dbReference>
<dbReference type="Pfam" id="PF02518">
    <property type="entry name" value="HATPase_c"/>
    <property type="match status" value="1"/>
</dbReference>
<dbReference type="InterPro" id="IPR001610">
    <property type="entry name" value="PAC"/>
</dbReference>
<feature type="domain" description="PAS" evidence="8">
    <location>
        <begin position="545"/>
        <end position="615"/>
    </location>
</feature>
<evidence type="ECO:0000259" key="8">
    <source>
        <dbReference type="PROSITE" id="PS50112"/>
    </source>
</evidence>
<evidence type="ECO:0000259" key="9">
    <source>
        <dbReference type="PROSITE" id="PS50113"/>
    </source>
</evidence>
<reference evidence="10" key="1">
    <citation type="journal article" date="2015" name="Proc. Natl. Acad. Sci. U.S.A.">
        <title>Networks of energetic and metabolic interactions define dynamics in microbial communities.</title>
        <authorList>
            <person name="Embree M."/>
            <person name="Liu J.K."/>
            <person name="Al-Bassam M.M."/>
            <person name="Zengler K."/>
        </authorList>
    </citation>
    <scope>NUCLEOTIDE SEQUENCE</scope>
</reference>
<keyword evidence="3" id="KW-0547">Nucleotide-binding</keyword>
<dbReference type="Pfam" id="PF00512">
    <property type="entry name" value="HisKA"/>
    <property type="match status" value="1"/>
</dbReference>
<dbReference type="EMBL" id="LNQE01001901">
    <property type="protein sequence ID" value="KUG02904.1"/>
    <property type="molecule type" value="Genomic_DNA"/>
</dbReference>
<feature type="domain" description="PAS" evidence="8">
    <location>
        <begin position="278"/>
        <end position="357"/>
    </location>
</feature>
<proteinExistence type="predicted"/>
<dbReference type="SUPFAM" id="SSF47384">
    <property type="entry name" value="Homodimeric domain of signal transducing histidine kinase"/>
    <property type="match status" value="1"/>
</dbReference>
<dbReference type="Pfam" id="PF00989">
    <property type="entry name" value="PAS"/>
    <property type="match status" value="1"/>
</dbReference>
<dbReference type="Gene3D" id="3.30.565.10">
    <property type="entry name" value="Histidine kinase-like ATPase, C-terminal domain"/>
    <property type="match status" value="1"/>
</dbReference>
<feature type="domain" description="PAS" evidence="8">
    <location>
        <begin position="32"/>
        <end position="76"/>
    </location>
</feature>
<keyword evidence="6" id="KW-0902">Two-component regulatory system</keyword>
<evidence type="ECO:0000259" key="7">
    <source>
        <dbReference type="PROSITE" id="PS50109"/>
    </source>
</evidence>
<name>A0A0W8E2M0_9ZZZZ</name>
<dbReference type="InterPro" id="IPR000014">
    <property type="entry name" value="PAS"/>
</dbReference>
<feature type="domain" description="PAC" evidence="9">
    <location>
        <begin position="487"/>
        <end position="544"/>
    </location>
</feature>
<dbReference type="GO" id="GO:0000155">
    <property type="term" value="F:phosphorelay sensor kinase activity"/>
    <property type="evidence" value="ECO:0007669"/>
    <property type="project" value="InterPro"/>
</dbReference>
<dbReference type="InterPro" id="IPR013656">
    <property type="entry name" value="PAS_4"/>
</dbReference>
<dbReference type="SMART" id="SM00086">
    <property type="entry name" value="PAC"/>
    <property type="match status" value="3"/>
</dbReference>
<evidence type="ECO:0000256" key="5">
    <source>
        <dbReference type="ARBA" id="ARBA00022840"/>
    </source>
</evidence>
<keyword evidence="1" id="KW-0597">Phosphoprotein</keyword>
<dbReference type="InterPro" id="IPR005467">
    <property type="entry name" value="His_kinase_dom"/>
</dbReference>
<dbReference type="SUPFAM" id="SSF55785">
    <property type="entry name" value="PYP-like sensor domain (PAS domain)"/>
    <property type="match status" value="5"/>
</dbReference>
<dbReference type="SUPFAM" id="SSF55874">
    <property type="entry name" value="ATPase domain of HSP90 chaperone/DNA topoisomerase II/histidine kinase"/>
    <property type="match status" value="1"/>
</dbReference>
<dbReference type="CDD" id="cd00130">
    <property type="entry name" value="PAS"/>
    <property type="match status" value="4"/>
</dbReference>
<dbReference type="PROSITE" id="PS50109">
    <property type="entry name" value="HIS_KIN"/>
    <property type="match status" value="1"/>
</dbReference>
<dbReference type="InterPro" id="IPR004358">
    <property type="entry name" value="Sig_transdc_His_kin-like_C"/>
</dbReference>
<dbReference type="InterPro" id="IPR003594">
    <property type="entry name" value="HATPase_dom"/>
</dbReference>
<evidence type="ECO:0000256" key="1">
    <source>
        <dbReference type="ARBA" id="ARBA00022553"/>
    </source>
</evidence>
<evidence type="ECO:0000256" key="6">
    <source>
        <dbReference type="ARBA" id="ARBA00023012"/>
    </source>
</evidence>
<accession>A0A0W8E2M0</accession>
<dbReference type="PANTHER" id="PTHR43065:SF46">
    <property type="entry name" value="C4-DICARBOXYLATE TRANSPORT SENSOR PROTEIN DCTB"/>
    <property type="match status" value="1"/>
</dbReference>
<sequence length="887" mass="100976">MDELQGIVTPLEDNLHHASHNAVEELHIQLGVLNQLNQPVIVLDTEDRVIVWNKQAEKLYNYSFEEVVGRKLDEIHKYSWIKVADHDLAHTSLVEYGTWEGQNLHVTKDGNQIYVTMSISQLKNSLGQKQGLIYLIKDISTYTRTINEIKLSNAHYQAIIEDQSEMICRFLPDFTITYANDAFCTSLGIEKNSIKSTSLLNYISSSHGKSLQDNLKLLSPEIPAAVQEEQMKLSDENLHWIEWTNRAIFNPNGILLEYQLIGREVTLQKQVEKALELSERRYRSLFNTMHEGFALLEIIYDDDHRPIDFKYIDVNPAFERIYGLTRLQVVGRTGYDVLLPEEVIYRTNVYGQVVQTGQPASFQKYVNGINKHFEVIAFRPGKNQCAVLFIDITERKQFKQAMVETEQRMSNIFNFLPDVTMVIDNQGNLMVWNKAAEDMTGIKAQDIAYKGNYEHALPFYACRRPILVDLVLTPMEEWESDYPSIQRKGDILIGENFCPAVGESGAFLRATAAPLYDTHGNIVGAIECIRDVTERKLAEKALESSEEKYRRIVETANEGILIIDDDNMIEFANRKMADMLGYAVYEMLNMSLFNLLDEEYQQIIETALRKMRRDQQAEFDIKLKTKEGNSFWGICSATTIQDASGRYTGSLAMITDITERKKLEEEMLQLDRLNLVGQIAAGIGHEIRNPMTAVRGYLQYLNNEESFDQYREMFELMIEEIDRGNSIITEFLLLARNKAVELEVSNINVIIEALYPLIKADAVSLDKNIKLELGDLEPLLLDNKEIRQLIMNLVRNGLEAMDPGGTVTIKTYNDSNDIILAVSDQGNGINNDIITKLGTPFLTTKDQGTGLGLPICYGIASRHNAGIEIQTSPKGTTFLVRFRTNSK</sequence>
<dbReference type="PRINTS" id="PR00344">
    <property type="entry name" value="BCTRLSENSOR"/>
</dbReference>
<dbReference type="InterPro" id="IPR035965">
    <property type="entry name" value="PAS-like_dom_sf"/>
</dbReference>
<evidence type="ECO:0008006" key="11">
    <source>
        <dbReference type="Google" id="ProtNLM"/>
    </source>
</evidence>
<feature type="domain" description="PAC" evidence="9">
    <location>
        <begin position="97"/>
        <end position="151"/>
    </location>
</feature>
<feature type="domain" description="Histidine kinase" evidence="7">
    <location>
        <begin position="682"/>
        <end position="886"/>
    </location>
</feature>
<evidence type="ECO:0000313" key="10">
    <source>
        <dbReference type="EMBL" id="KUG02904.1"/>
    </source>
</evidence>
<dbReference type="AlphaFoldDB" id="A0A0W8E2M0"/>
<dbReference type="SMART" id="SM00388">
    <property type="entry name" value="HisKA"/>
    <property type="match status" value="1"/>
</dbReference>
<dbReference type="GO" id="GO:0005524">
    <property type="term" value="F:ATP binding"/>
    <property type="evidence" value="ECO:0007669"/>
    <property type="project" value="UniProtKB-KW"/>
</dbReference>
<comment type="caution">
    <text evidence="10">The sequence shown here is derived from an EMBL/GenBank/DDBJ whole genome shotgun (WGS) entry which is preliminary data.</text>
</comment>
<organism evidence="10">
    <name type="scientific">hydrocarbon metagenome</name>
    <dbReference type="NCBI Taxonomy" id="938273"/>
    <lineage>
        <taxon>unclassified sequences</taxon>
        <taxon>metagenomes</taxon>
        <taxon>ecological metagenomes</taxon>
    </lineage>
</organism>
<dbReference type="InterPro" id="IPR036890">
    <property type="entry name" value="HATPase_C_sf"/>
</dbReference>
<gene>
    <name evidence="10" type="ORF">ASZ90_019678</name>
</gene>
<evidence type="ECO:0000256" key="2">
    <source>
        <dbReference type="ARBA" id="ARBA00022679"/>
    </source>
</evidence>
<dbReference type="GO" id="GO:0006355">
    <property type="term" value="P:regulation of DNA-templated transcription"/>
    <property type="evidence" value="ECO:0007669"/>
    <property type="project" value="InterPro"/>
</dbReference>
<dbReference type="SMART" id="SM00387">
    <property type="entry name" value="HATPase_c"/>
    <property type="match status" value="1"/>
</dbReference>
<feature type="domain" description="PAC" evidence="9">
    <location>
        <begin position="617"/>
        <end position="669"/>
    </location>
</feature>
<dbReference type="PROSITE" id="PS50112">
    <property type="entry name" value="PAS"/>
    <property type="match status" value="4"/>
</dbReference>
<dbReference type="PANTHER" id="PTHR43065">
    <property type="entry name" value="SENSOR HISTIDINE KINASE"/>
    <property type="match status" value="1"/>
</dbReference>
<evidence type="ECO:0000256" key="4">
    <source>
        <dbReference type="ARBA" id="ARBA00022777"/>
    </source>
</evidence>
<keyword evidence="4" id="KW-0418">Kinase</keyword>
<dbReference type="Pfam" id="PF08448">
    <property type="entry name" value="PAS_4"/>
    <property type="match status" value="1"/>
</dbReference>